<evidence type="ECO:0000313" key="1">
    <source>
        <dbReference type="EMBL" id="MBD2775138.1"/>
    </source>
</evidence>
<gene>
    <name evidence="1" type="ORF">ICL16_24495</name>
</gene>
<dbReference type="RefSeq" id="WP_190833138.1">
    <property type="nucleotide sequence ID" value="NZ_CAWPPI010000075.1"/>
</dbReference>
<evidence type="ECO:0000313" key="2">
    <source>
        <dbReference type="Proteomes" id="UP000629098"/>
    </source>
</evidence>
<protein>
    <submittedName>
        <fullName evidence="1">Uncharacterized protein</fullName>
    </submittedName>
</protein>
<dbReference type="EMBL" id="JACXAE010000075">
    <property type="protein sequence ID" value="MBD2775138.1"/>
    <property type="molecule type" value="Genomic_DNA"/>
</dbReference>
<dbReference type="AlphaFoldDB" id="A0A8J6XY36"/>
<reference evidence="1" key="1">
    <citation type="submission" date="2020-09" db="EMBL/GenBank/DDBJ databases">
        <title>Iningainema tapete sp. nov. (Scytonemataceae, Cyanobacteria) from greenhouses in central Florida (USA) produces two types of nodularin with biosynthetic potential for microcystin-LR and anabaenopeptins.</title>
        <authorList>
            <person name="Berthold D.E."/>
            <person name="Lefler F.W."/>
            <person name="Huang I.-S."/>
            <person name="Abdulla H."/>
            <person name="Zimba P.V."/>
            <person name="Laughinghouse H.D. IV."/>
        </authorList>
    </citation>
    <scope>NUCLEOTIDE SEQUENCE</scope>
    <source>
        <strain evidence="1">BLCCT55</strain>
    </source>
</reference>
<keyword evidence="2" id="KW-1185">Reference proteome</keyword>
<name>A0A8J6XY36_9CYAN</name>
<dbReference type="Proteomes" id="UP000629098">
    <property type="component" value="Unassembled WGS sequence"/>
</dbReference>
<sequence>MLRILTSVENGGKMSAEAIAQIIEEDVYEVEEIVENWLEFLQHHRLGRETLYSFYHSSFRVWLAQQISNL</sequence>
<accession>A0A8J6XY36</accession>
<comment type="caution">
    <text evidence="1">The sequence shown here is derived from an EMBL/GenBank/DDBJ whole genome shotgun (WGS) entry which is preliminary data.</text>
</comment>
<proteinExistence type="predicted"/>
<organism evidence="1 2">
    <name type="scientific">Iningainema tapete BLCC-T55</name>
    <dbReference type="NCBI Taxonomy" id="2748662"/>
    <lineage>
        <taxon>Bacteria</taxon>
        <taxon>Bacillati</taxon>
        <taxon>Cyanobacteriota</taxon>
        <taxon>Cyanophyceae</taxon>
        <taxon>Nostocales</taxon>
        <taxon>Scytonemataceae</taxon>
        <taxon>Iningainema tapete</taxon>
    </lineage>
</organism>